<dbReference type="Gene3D" id="2.40.160.60">
    <property type="entry name" value="Outer membrane protein transport protein (OMPP1/FadL/TodX)"/>
    <property type="match status" value="1"/>
</dbReference>
<dbReference type="OrthoDB" id="9758448at2"/>
<dbReference type="AlphaFoldDB" id="A0A1G6I3S9"/>
<keyword evidence="1" id="KW-0732">Signal</keyword>
<gene>
    <name evidence="2" type="ORF">SAMN05216323_101436</name>
</gene>
<dbReference type="RefSeq" id="WP_092436722.1">
    <property type="nucleotide sequence ID" value="NZ_FMYP01000014.1"/>
</dbReference>
<organism evidence="2 3">
    <name type="scientific">Williamwhitmania taraxaci</name>
    <dbReference type="NCBI Taxonomy" id="1640674"/>
    <lineage>
        <taxon>Bacteria</taxon>
        <taxon>Pseudomonadati</taxon>
        <taxon>Bacteroidota</taxon>
        <taxon>Bacteroidia</taxon>
        <taxon>Bacteroidales</taxon>
        <taxon>Williamwhitmaniaceae</taxon>
        <taxon>Williamwhitmania</taxon>
    </lineage>
</organism>
<evidence type="ECO:0000313" key="2">
    <source>
        <dbReference type="EMBL" id="SDC00725.1"/>
    </source>
</evidence>
<keyword evidence="3" id="KW-1185">Reference proteome</keyword>
<evidence type="ECO:0000313" key="3">
    <source>
        <dbReference type="Proteomes" id="UP000199452"/>
    </source>
</evidence>
<protein>
    <recommendedName>
        <fullName evidence="4">Outer membrane protein beta-barrel domain-containing protein</fullName>
    </recommendedName>
</protein>
<name>A0A1G6I3S9_9BACT</name>
<dbReference type="SUPFAM" id="SSF56935">
    <property type="entry name" value="Porins"/>
    <property type="match status" value="1"/>
</dbReference>
<reference evidence="2 3" key="1">
    <citation type="submission" date="2016-09" db="EMBL/GenBank/DDBJ databases">
        <authorList>
            <person name="Capua I."/>
            <person name="De Benedictis P."/>
            <person name="Joannis T."/>
            <person name="Lombin L.H."/>
            <person name="Cattoli G."/>
        </authorList>
    </citation>
    <scope>NUCLEOTIDE SEQUENCE [LARGE SCALE GENOMIC DNA]</scope>
    <source>
        <strain evidence="2 3">A7P-90m</strain>
    </source>
</reference>
<evidence type="ECO:0000256" key="1">
    <source>
        <dbReference type="SAM" id="SignalP"/>
    </source>
</evidence>
<feature type="signal peptide" evidence="1">
    <location>
        <begin position="1"/>
        <end position="35"/>
    </location>
</feature>
<proteinExistence type="predicted"/>
<sequence>MFTTKTTKLSVSRNRAGSFFVFLFLSLTVNQLSFAQDEASLTDAASHGKGGSSVATPSVWSSFSNQGALGYYSQKAIAIHQENRFIIKELNVNGLSLSIPTKPGTVGVAFSRYGYQLYNETKGILSFGRKLWPSFSAGVGIAIHRLHVGEGNGNATATTVEAGILYSPAPNLAVGVHAFNPTMEKIGHTPQKSLSSGITTGVDYRLPQGVLTSMSATQRNSYKTEVNLGIEAKLVEMLMLRAGYSSQPNKLSFGFGYVYRTLTIDLAITTNNPLGISGYISATYHIQ</sequence>
<evidence type="ECO:0008006" key="4">
    <source>
        <dbReference type="Google" id="ProtNLM"/>
    </source>
</evidence>
<accession>A0A1G6I3S9</accession>
<dbReference type="Proteomes" id="UP000199452">
    <property type="component" value="Unassembled WGS sequence"/>
</dbReference>
<feature type="chain" id="PRO_5011489000" description="Outer membrane protein beta-barrel domain-containing protein" evidence="1">
    <location>
        <begin position="36"/>
        <end position="287"/>
    </location>
</feature>
<dbReference type="STRING" id="1640674.SAMN05216323_101436"/>
<dbReference type="EMBL" id="FMYP01000014">
    <property type="protein sequence ID" value="SDC00725.1"/>
    <property type="molecule type" value="Genomic_DNA"/>
</dbReference>